<organism evidence="1 2">
    <name type="scientific">Pseudomonas avellanae</name>
    <dbReference type="NCBI Taxonomy" id="46257"/>
    <lineage>
        <taxon>Bacteria</taxon>
        <taxon>Pseudomonadati</taxon>
        <taxon>Pseudomonadota</taxon>
        <taxon>Gammaproteobacteria</taxon>
        <taxon>Pseudomonadales</taxon>
        <taxon>Pseudomonadaceae</taxon>
        <taxon>Pseudomonas</taxon>
    </lineage>
</organism>
<protein>
    <submittedName>
        <fullName evidence="1">Uncharacterized protein</fullName>
    </submittedName>
</protein>
<gene>
    <name evidence="1" type="ORF">CFN58_32165</name>
</gene>
<evidence type="ECO:0000313" key="2">
    <source>
        <dbReference type="Proteomes" id="UP000217163"/>
    </source>
</evidence>
<sequence>MTRSVLQNAGGLGYIFTESANGAFKRGMKGWVMAGFCPEGVGAFGGYDGCDGLRSGFETGAYGVPYFLVPTLRVVMHFVTLCVTQLYDSVRFRLDLRHLFAPRRPTCAPSMGAILEVKVLS</sequence>
<name>A0A261WBH2_9PSED</name>
<dbReference type="EMBL" id="NKQU01000639">
    <property type="protein sequence ID" value="OZI83340.1"/>
    <property type="molecule type" value="Genomic_DNA"/>
</dbReference>
<dbReference type="Proteomes" id="UP000217163">
    <property type="component" value="Unassembled WGS sequence"/>
</dbReference>
<evidence type="ECO:0000313" key="1">
    <source>
        <dbReference type="EMBL" id="OZI83340.1"/>
    </source>
</evidence>
<dbReference type="AlphaFoldDB" id="A0A261WBH2"/>
<comment type="caution">
    <text evidence="1">The sequence shown here is derived from an EMBL/GenBank/DDBJ whole genome shotgun (WGS) entry which is preliminary data.</text>
</comment>
<proteinExistence type="predicted"/>
<reference evidence="2" key="1">
    <citation type="journal article" date="2016" name="Sci. Rep.">
        <title>Genome analysis of the kiwifruit canker pathogen Pseudomonas syringae pv. actinidiae biovar 5.</title>
        <authorList>
            <person name="Fujikawa T."/>
            <person name="Sawada H."/>
        </authorList>
    </citation>
    <scope>NUCLEOTIDE SEQUENCE [LARGE SCALE GENOMIC DNA]</scope>
    <source>
        <strain evidence="2">MAFF 212061</strain>
    </source>
</reference>
<accession>A0A261WBH2</accession>